<proteinExistence type="predicted"/>
<dbReference type="RefSeq" id="WP_055660662.1">
    <property type="nucleotide sequence ID" value="NZ_CABIXC010000030.1"/>
</dbReference>
<dbReference type="PANTHER" id="PTHR30204">
    <property type="entry name" value="REDOX-CYCLING DRUG-SENSING TRANSCRIPTIONAL ACTIVATOR SOXR"/>
    <property type="match status" value="1"/>
</dbReference>
<dbReference type="InterPro" id="IPR000551">
    <property type="entry name" value="MerR-type_HTH_dom"/>
</dbReference>
<keyword evidence="1" id="KW-0238">DNA-binding</keyword>
<feature type="domain" description="HTH merR-type" evidence="2">
    <location>
        <begin position="1"/>
        <end position="70"/>
    </location>
</feature>
<name>A0A174MZ36_9FIRM</name>
<dbReference type="SUPFAM" id="SSF46955">
    <property type="entry name" value="Putative DNA-binding domain"/>
    <property type="match status" value="1"/>
</dbReference>
<evidence type="ECO:0000256" key="1">
    <source>
        <dbReference type="ARBA" id="ARBA00023125"/>
    </source>
</evidence>
<dbReference type="Pfam" id="PF13411">
    <property type="entry name" value="MerR_1"/>
    <property type="match status" value="1"/>
</dbReference>
<dbReference type="Proteomes" id="UP000095651">
    <property type="component" value="Unassembled WGS sequence"/>
</dbReference>
<dbReference type="AlphaFoldDB" id="A0A174MZ36"/>
<dbReference type="EMBL" id="CYZE01000030">
    <property type="protein sequence ID" value="CUP41664.1"/>
    <property type="molecule type" value="Genomic_DNA"/>
</dbReference>
<gene>
    <name evidence="3" type="primary">mta_4</name>
    <name evidence="3" type="ORF">ERS852407_05877</name>
</gene>
<protein>
    <submittedName>
        <fullName evidence="3">MerR family transcriptional regulator</fullName>
    </submittedName>
</protein>
<dbReference type="InterPro" id="IPR009061">
    <property type="entry name" value="DNA-bd_dom_put_sf"/>
</dbReference>
<accession>A0A174MZ36</accession>
<dbReference type="Gene3D" id="1.10.1660.10">
    <property type="match status" value="1"/>
</dbReference>
<organism evidence="3 4">
    <name type="scientific">Hungatella hathewayi</name>
    <dbReference type="NCBI Taxonomy" id="154046"/>
    <lineage>
        <taxon>Bacteria</taxon>
        <taxon>Bacillati</taxon>
        <taxon>Bacillota</taxon>
        <taxon>Clostridia</taxon>
        <taxon>Lachnospirales</taxon>
        <taxon>Lachnospiraceae</taxon>
        <taxon>Hungatella</taxon>
    </lineage>
</organism>
<dbReference type="GO" id="GO:0003677">
    <property type="term" value="F:DNA binding"/>
    <property type="evidence" value="ECO:0007669"/>
    <property type="project" value="UniProtKB-KW"/>
</dbReference>
<sequence length="288" mass="33141">MMTVKQVSTLTGVSVRTLQFYDEIGLFQPTKMTEAGYRLYDEHALEVLQQILFFKELDFTLKEIKAIMENPQFNKAAAFEKQRELIQLKRDRLNGMLELLDKLIHGEMCMDFKEFDMSEYFQALSEFKATHTDEIIKQLGSMEQFDEMLSALQSHEDEIASQAVRQYGSIENYTKAMKEGFQKYLSEGPAVSETEVTGIMEQTELLTKRLTADLSRDTASPEVQKAVSNLIAFCEETNKGIDMGENYWSFTAESYQSNPIYIEVNDRKYGVGASKFIGNAIKEYLDRR</sequence>
<dbReference type="GO" id="GO:0003700">
    <property type="term" value="F:DNA-binding transcription factor activity"/>
    <property type="evidence" value="ECO:0007669"/>
    <property type="project" value="InterPro"/>
</dbReference>
<dbReference type="InterPro" id="IPR012925">
    <property type="entry name" value="TipAS_dom"/>
</dbReference>
<dbReference type="PANTHER" id="PTHR30204:SF90">
    <property type="entry name" value="HTH-TYPE TRANSCRIPTIONAL ACTIVATOR MTA"/>
    <property type="match status" value="1"/>
</dbReference>
<evidence type="ECO:0000313" key="3">
    <source>
        <dbReference type="EMBL" id="CUP41664.1"/>
    </source>
</evidence>
<dbReference type="SMART" id="SM00422">
    <property type="entry name" value="HTH_MERR"/>
    <property type="match status" value="1"/>
</dbReference>
<reference evidence="3 4" key="1">
    <citation type="submission" date="2015-09" db="EMBL/GenBank/DDBJ databases">
        <authorList>
            <consortium name="Pathogen Informatics"/>
        </authorList>
    </citation>
    <scope>NUCLEOTIDE SEQUENCE [LARGE SCALE GENOMIC DNA]</scope>
    <source>
        <strain evidence="3 4">2789STDY5608850</strain>
    </source>
</reference>
<dbReference type="PROSITE" id="PS50937">
    <property type="entry name" value="HTH_MERR_2"/>
    <property type="match status" value="1"/>
</dbReference>
<dbReference type="Pfam" id="PF07739">
    <property type="entry name" value="TipAS"/>
    <property type="match status" value="1"/>
</dbReference>
<dbReference type="CDD" id="cd01106">
    <property type="entry name" value="HTH_TipAL-Mta"/>
    <property type="match status" value="1"/>
</dbReference>
<evidence type="ECO:0000259" key="2">
    <source>
        <dbReference type="PROSITE" id="PS50937"/>
    </source>
</evidence>
<evidence type="ECO:0000313" key="4">
    <source>
        <dbReference type="Proteomes" id="UP000095651"/>
    </source>
</evidence>
<dbReference type="InterPro" id="IPR047057">
    <property type="entry name" value="MerR_fam"/>
</dbReference>